<name>A0ABW2UMW5_9RHOB</name>
<dbReference type="Proteomes" id="UP001596516">
    <property type="component" value="Unassembled WGS sequence"/>
</dbReference>
<evidence type="ECO:0000259" key="2">
    <source>
        <dbReference type="Pfam" id="PF08450"/>
    </source>
</evidence>
<sequence length="289" mass="30684">MTPFDPRPCRLGEGPLWHPLRQDLFWFDILSSRLLVRSPATGQSRDIALPEMFSAAGWVDERRLFAASETGLWLLDVETGALGRVAGLEADRPATRANDGRADPWGGFWIGTMGKEAEPGAGALYRWYRGQLRQVVQGLSIPNATCFAPDRSCAYFADTARGALMRLALDGDGWPRARPELLVDFAALGLNPDGAVTRADGVLMVALWGAGAVIEVRPDGRIGPRHALPAPQTTCPAYGGAAFDTLFCTSASEGMSAAERAAAPLSGATFALEGMAPGLPEPAVDHPAA</sequence>
<dbReference type="InterPro" id="IPR013658">
    <property type="entry name" value="SGL"/>
</dbReference>
<dbReference type="Gene3D" id="2.120.10.30">
    <property type="entry name" value="TolB, C-terminal domain"/>
    <property type="match status" value="1"/>
</dbReference>
<dbReference type="EMBL" id="JBHTFQ010000004">
    <property type="protein sequence ID" value="MFC7704373.1"/>
    <property type="molecule type" value="Genomic_DNA"/>
</dbReference>
<comment type="caution">
    <text evidence="3">The sequence shown here is derived from an EMBL/GenBank/DDBJ whole genome shotgun (WGS) entry which is preliminary data.</text>
</comment>
<protein>
    <submittedName>
        <fullName evidence="3">SMP-30/gluconolactonase/LRE family protein</fullName>
    </submittedName>
</protein>
<reference evidence="4" key="1">
    <citation type="journal article" date="2019" name="Int. J. Syst. Evol. Microbiol.">
        <title>The Global Catalogue of Microorganisms (GCM) 10K type strain sequencing project: providing services to taxonomists for standard genome sequencing and annotation.</title>
        <authorList>
            <consortium name="The Broad Institute Genomics Platform"/>
            <consortium name="The Broad Institute Genome Sequencing Center for Infectious Disease"/>
            <person name="Wu L."/>
            <person name="Ma J."/>
        </authorList>
    </citation>
    <scope>NUCLEOTIDE SEQUENCE [LARGE SCALE GENOMIC DNA]</scope>
    <source>
        <strain evidence="4">CGMCC 1.12750</strain>
    </source>
</reference>
<accession>A0ABW2UMW5</accession>
<evidence type="ECO:0000256" key="1">
    <source>
        <dbReference type="ARBA" id="ARBA00008853"/>
    </source>
</evidence>
<proteinExistence type="inferred from homology"/>
<dbReference type="InterPro" id="IPR005511">
    <property type="entry name" value="SMP-30"/>
</dbReference>
<keyword evidence="4" id="KW-1185">Reference proteome</keyword>
<dbReference type="InterPro" id="IPR011042">
    <property type="entry name" value="6-blade_b-propeller_TolB-like"/>
</dbReference>
<dbReference type="PANTHER" id="PTHR10907:SF47">
    <property type="entry name" value="REGUCALCIN"/>
    <property type="match status" value="1"/>
</dbReference>
<dbReference type="SUPFAM" id="SSF63829">
    <property type="entry name" value="Calcium-dependent phosphotriesterase"/>
    <property type="match status" value="1"/>
</dbReference>
<organism evidence="3 4">
    <name type="scientific">Plastorhodobacter daqingensis</name>
    <dbReference type="NCBI Taxonomy" id="1387281"/>
    <lineage>
        <taxon>Bacteria</taxon>
        <taxon>Pseudomonadati</taxon>
        <taxon>Pseudomonadota</taxon>
        <taxon>Alphaproteobacteria</taxon>
        <taxon>Rhodobacterales</taxon>
        <taxon>Paracoccaceae</taxon>
        <taxon>Plastorhodobacter</taxon>
    </lineage>
</organism>
<evidence type="ECO:0000313" key="3">
    <source>
        <dbReference type="EMBL" id="MFC7704373.1"/>
    </source>
</evidence>
<feature type="domain" description="SMP-30/Gluconolactonase/LRE-like region" evidence="2">
    <location>
        <begin position="11"/>
        <end position="251"/>
    </location>
</feature>
<comment type="similarity">
    <text evidence="1">Belongs to the SMP-30/CGR1 family.</text>
</comment>
<dbReference type="RefSeq" id="WP_377402529.1">
    <property type="nucleotide sequence ID" value="NZ_JBHTFQ010000004.1"/>
</dbReference>
<dbReference type="Pfam" id="PF08450">
    <property type="entry name" value="SGL"/>
    <property type="match status" value="1"/>
</dbReference>
<dbReference type="PRINTS" id="PR01790">
    <property type="entry name" value="SMP30FAMILY"/>
</dbReference>
<gene>
    <name evidence="3" type="ORF">ACFQXB_09215</name>
</gene>
<evidence type="ECO:0000313" key="4">
    <source>
        <dbReference type="Proteomes" id="UP001596516"/>
    </source>
</evidence>
<dbReference type="PANTHER" id="PTHR10907">
    <property type="entry name" value="REGUCALCIN"/>
    <property type="match status" value="1"/>
</dbReference>